<comment type="caution">
    <text evidence="1">The sequence shown here is derived from an EMBL/GenBank/DDBJ whole genome shotgun (WGS) entry which is preliminary data.</text>
</comment>
<dbReference type="Proteomes" id="UP001437419">
    <property type="component" value="Unassembled WGS sequence"/>
</dbReference>
<reference evidence="1 2" key="1">
    <citation type="submission" date="2024-06" db="EMBL/GenBank/DDBJ databases">
        <title>Alcaligenes phenolicus JC896.</title>
        <authorList>
            <person name="Venkata Ramana C."/>
            <person name="Sasikala C."/>
            <person name="Mahima D."/>
        </authorList>
    </citation>
    <scope>NUCLEOTIDE SEQUENCE [LARGE SCALE GENOMIC DNA]</scope>
    <source>
        <strain evidence="1 2">JC896</strain>
    </source>
</reference>
<protein>
    <recommendedName>
        <fullName evidence="3">Pilin accessory protein (PilO)</fullName>
    </recommendedName>
</protein>
<keyword evidence="2" id="KW-1185">Reference proteome</keyword>
<dbReference type="EMBL" id="JBEUDR010000001">
    <property type="protein sequence ID" value="MES5323840.1"/>
    <property type="molecule type" value="Genomic_DNA"/>
</dbReference>
<dbReference type="RefSeq" id="WP_353639592.1">
    <property type="nucleotide sequence ID" value="NZ_JBEUDR010000001.1"/>
</dbReference>
<proteinExistence type="predicted"/>
<evidence type="ECO:0000313" key="1">
    <source>
        <dbReference type="EMBL" id="MES5323840.1"/>
    </source>
</evidence>
<evidence type="ECO:0008006" key="3">
    <source>
        <dbReference type="Google" id="ProtNLM"/>
    </source>
</evidence>
<name>A0ABV2BG06_9BURK</name>
<gene>
    <name evidence="1" type="ORF">ABU900_05455</name>
</gene>
<accession>A0ABV2BG06</accession>
<evidence type="ECO:0000313" key="2">
    <source>
        <dbReference type="Proteomes" id="UP001437419"/>
    </source>
</evidence>
<sequence length="492" mass="55744">MSSVLPEREYWFGLQWVDARDGMRRIQNRRMKRSYWTCLMGVKGGLREQARKQTERQIEELQQVQEKTDEDVAGQRAGQTAGRTAGQTMAWVPSCWLNSRRTQSVLRLAQNGPSRARLTRVQAYSAAACMAAHHPQDAVFLLWAVAPGRLWFLVLEHGQVMEGSDCLLAQIGQVQTLRRAMQARYPSIRELRQPADLWVCLEQGRRPQGRMLRQPVRRVGGCEKIPLRLAVLSLLVLATLGSVFSLDLRARLAAMASDWEQSPSQEEHGLTSIQSVLGLIEELPAQGADWQLQQVDCRRQAGLWECRAHYGFEDVQSFSAAMNRQIREPNVLEFTGLGQGTLSIRRGYQTWIPQLLETKDQTRMPTAASPGLHAKLAALQPAFMRLSLSPAQWVESSAENEQTRAGVWRRSWLSQSPLRSVYLLAAQLPELHWERMSLSLNSRSYPSLLGSAFIVELEGYVYESAQRDLADQDLADYMQTPFEHSVWSDADV</sequence>
<organism evidence="1 2">
    <name type="scientific">Alcaligenes phenolicus</name>
    <dbReference type="NCBI Taxonomy" id="232846"/>
    <lineage>
        <taxon>Bacteria</taxon>
        <taxon>Pseudomonadati</taxon>
        <taxon>Pseudomonadota</taxon>
        <taxon>Betaproteobacteria</taxon>
        <taxon>Burkholderiales</taxon>
        <taxon>Alcaligenaceae</taxon>
        <taxon>Alcaligenes</taxon>
    </lineage>
</organism>